<comment type="caution">
    <text evidence="2">The sequence shown here is derived from an EMBL/GenBank/DDBJ whole genome shotgun (WGS) entry which is preliminary data.</text>
</comment>
<name>A0A168BAQ6_9EURO</name>
<dbReference type="AlphaFoldDB" id="A0A168BAQ6"/>
<protein>
    <submittedName>
        <fullName evidence="2">Uncharacterized protein</fullName>
    </submittedName>
</protein>
<dbReference type="EMBL" id="AZGZ01000005">
    <property type="protein sequence ID" value="KZZ95041.1"/>
    <property type="molecule type" value="Genomic_DNA"/>
</dbReference>
<gene>
    <name evidence="2" type="ORF">AAP_01529</name>
</gene>
<accession>A0A168BAQ6</accession>
<evidence type="ECO:0000313" key="2">
    <source>
        <dbReference type="EMBL" id="KZZ95041.1"/>
    </source>
</evidence>
<reference evidence="2 3" key="1">
    <citation type="journal article" date="2016" name="Genome Biol. Evol.">
        <title>Divergent and convergent evolution of fungal pathogenicity.</title>
        <authorList>
            <person name="Shang Y."/>
            <person name="Xiao G."/>
            <person name="Zheng P."/>
            <person name="Cen K."/>
            <person name="Zhan S."/>
            <person name="Wang C."/>
        </authorList>
    </citation>
    <scope>NUCLEOTIDE SEQUENCE [LARGE SCALE GENOMIC DNA]</scope>
    <source>
        <strain evidence="2 3">ARSEF 7405</strain>
    </source>
</reference>
<sequence length="76" mass="8498">MDKVQLHPYPKCKRKGLAPMLHAAKISLRAGLSPTTTIEDAGRREAEGQEATPLPKYHSLKLSKAIMEQEMHNYAI</sequence>
<evidence type="ECO:0000313" key="3">
    <source>
        <dbReference type="Proteomes" id="UP000242877"/>
    </source>
</evidence>
<organism evidence="2 3">
    <name type="scientific">Ascosphaera apis ARSEF 7405</name>
    <dbReference type="NCBI Taxonomy" id="392613"/>
    <lineage>
        <taxon>Eukaryota</taxon>
        <taxon>Fungi</taxon>
        <taxon>Dikarya</taxon>
        <taxon>Ascomycota</taxon>
        <taxon>Pezizomycotina</taxon>
        <taxon>Eurotiomycetes</taxon>
        <taxon>Eurotiomycetidae</taxon>
        <taxon>Onygenales</taxon>
        <taxon>Ascosphaeraceae</taxon>
        <taxon>Ascosphaera</taxon>
    </lineage>
</organism>
<proteinExistence type="predicted"/>
<keyword evidence="3" id="KW-1185">Reference proteome</keyword>
<dbReference type="VEuPathDB" id="FungiDB:AAP_01529"/>
<dbReference type="Proteomes" id="UP000242877">
    <property type="component" value="Unassembled WGS sequence"/>
</dbReference>
<feature type="region of interest" description="Disordered" evidence="1">
    <location>
        <begin position="33"/>
        <end position="55"/>
    </location>
</feature>
<evidence type="ECO:0000256" key="1">
    <source>
        <dbReference type="SAM" id="MobiDB-lite"/>
    </source>
</evidence>